<gene>
    <name evidence="2" type="ORF">QYE76_013199</name>
</gene>
<organism evidence="2 3">
    <name type="scientific">Lolium multiflorum</name>
    <name type="common">Italian ryegrass</name>
    <name type="synonym">Lolium perenne subsp. multiflorum</name>
    <dbReference type="NCBI Taxonomy" id="4521"/>
    <lineage>
        <taxon>Eukaryota</taxon>
        <taxon>Viridiplantae</taxon>
        <taxon>Streptophyta</taxon>
        <taxon>Embryophyta</taxon>
        <taxon>Tracheophyta</taxon>
        <taxon>Spermatophyta</taxon>
        <taxon>Magnoliopsida</taxon>
        <taxon>Liliopsida</taxon>
        <taxon>Poales</taxon>
        <taxon>Poaceae</taxon>
        <taxon>BOP clade</taxon>
        <taxon>Pooideae</taxon>
        <taxon>Poodae</taxon>
        <taxon>Poeae</taxon>
        <taxon>Poeae Chloroplast Group 2 (Poeae type)</taxon>
        <taxon>Loliodinae</taxon>
        <taxon>Loliinae</taxon>
        <taxon>Lolium</taxon>
    </lineage>
</organism>
<protein>
    <recommendedName>
        <fullName evidence="4">FAD linked oxidase N-terminal domain-containing protein</fullName>
    </recommendedName>
</protein>
<evidence type="ECO:0000313" key="3">
    <source>
        <dbReference type="Proteomes" id="UP001231189"/>
    </source>
</evidence>
<evidence type="ECO:0000256" key="1">
    <source>
        <dbReference type="SAM" id="MobiDB-lite"/>
    </source>
</evidence>
<dbReference type="SUPFAM" id="SSF56176">
    <property type="entry name" value="FAD-binding/transporter-associated domain-like"/>
    <property type="match status" value="1"/>
</dbReference>
<evidence type="ECO:0000313" key="2">
    <source>
        <dbReference type="EMBL" id="KAK1696502.1"/>
    </source>
</evidence>
<dbReference type="AlphaFoldDB" id="A0AAD8U0M9"/>
<comment type="caution">
    <text evidence="2">The sequence shown here is derived from an EMBL/GenBank/DDBJ whole genome shotgun (WGS) entry which is preliminary data.</text>
</comment>
<proteinExistence type="predicted"/>
<accession>A0AAD8U0M9</accession>
<dbReference type="GO" id="GO:0050660">
    <property type="term" value="F:flavin adenine dinucleotide binding"/>
    <property type="evidence" value="ECO:0007669"/>
    <property type="project" value="InterPro"/>
</dbReference>
<dbReference type="EMBL" id="JAUUTY010000001">
    <property type="protein sequence ID" value="KAK1696502.1"/>
    <property type="molecule type" value="Genomic_DNA"/>
</dbReference>
<dbReference type="GO" id="GO:0016491">
    <property type="term" value="F:oxidoreductase activity"/>
    <property type="evidence" value="ECO:0007669"/>
    <property type="project" value="UniProtKB-ARBA"/>
</dbReference>
<evidence type="ECO:0008006" key="4">
    <source>
        <dbReference type="Google" id="ProtNLM"/>
    </source>
</evidence>
<dbReference type="InterPro" id="IPR036318">
    <property type="entry name" value="FAD-bd_PCMH-like_sf"/>
</dbReference>
<sequence>MPSELVYAQSPSNFTDVLVSSIKNPKFFTNATVRPVCIVTPTDASHVQAAVHCGCKLGVHLHVRSGGHDYEGLSYRSALVRARQQRGASGDFVNLKICRISPSEVLIGGPVRRRSSRAFLAVGDAQEVRWRRRETRAERLLAAAARPEGRRGVSHGGDLANAGRRA</sequence>
<keyword evidence="3" id="KW-1185">Reference proteome</keyword>
<dbReference type="Proteomes" id="UP001231189">
    <property type="component" value="Unassembled WGS sequence"/>
</dbReference>
<dbReference type="PANTHER" id="PTHR32448">
    <property type="entry name" value="OS08G0158400 PROTEIN"/>
    <property type="match status" value="1"/>
</dbReference>
<dbReference type="InterPro" id="IPR016167">
    <property type="entry name" value="FAD-bd_PCMH_sub1"/>
</dbReference>
<feature type="region of interest" description="Disordered" evidence="1">
    <location>
        <begin position="145"/>
        <end position="166"/>
    </location>
</feature>
<dbReference type="Gene3D" id="3.30.43.10">
    <property type="entry name" value="Uridine Diphospho-n-acetylenolpyruvylglucosamine Reductase, domain 2"/>
    <property type="match status" value="1"/>
</dbReference>
<name>A0AAD8U0M9_LOLMU</name>
<reference evidence="2" key="1">
    <citation type="submission" date="2023-07" db="EMBL/GenBank/DDBJ databases">
        <title>A chromosome-level genome assembly of Lolium multiflorum.</title>
        <authorList>
            <person name="Chen Y."/>
            <person name="Copetti D."/>
            <person name="Kolliker R."/>
            <person name="Studer B."/>
        </authorList>
    </citation>
    <scope>NUCLEOTIDE SEQUENCE</scope>
    <source>
        <strain evidence="2">02402/16</strain>
        <tissue evidence="2">Leaf</tissue>
    </source>
</reference>